<proteinExistence type="evidence at transcript level"/>
<dbReference type="GO" id="GO:0019371">
    <property type="term" value="P:cyclooxygenase pathway"/>
    <property type="evidence" value="ECO:0007669"/>
    <property type="project" value="TreeGrafter"/>
</dbReference>
<evidence type="ECO:0000256" key="22">
    <source>
        <dbReference type="ARBA" id="ARBA00023160"/>
    </source>
</evidence>
<dbReference type="InterPro" id="IPR001881">
    <property type="entry name" value="EGF-like_Ca-bd_dom"/>
</dbReference>
<evidence type="ECO:0000256" key="23">
    <source>
        <dbReference type="ARBA" id="ARBA00035976"/>
    </source>
</evidence>
<dbReference type="InterPro" id="IPR037120">
    <property type="entry name" value="Haem_peroxidase_sf_animal"/>
</dbReference>
<dbReference type="CDD" id="cd09816">
    <property type="entry name" value="prostaglandin_endoperoxide_synthase"/>
    <property type="match status" value="1"/>
</dbReference>
<evidence type="ECO:0000256" key="21">
    <source>
        <dbReference type="ARBA" id="ARBA00023157"/>
    </source>
</evidence>
<comment type="cofactor">
    <cofactor evidence="1">
        <name>heme b</name>
        <dbReference type="ChEBI" id="CHEBI:60344"/>
    </cofactor>
</comment>
<organism evidence="31">
    <name type="scientific">Gorgonia ventalina</name>
    <name type="common">Purple sea fan</name>
    <dbReference type="NCBI Taxonomy" id="204384"/>
    <lineage>
        <taxon>Eukaryota</taxon>
        <taxon>Metazoa</taxon>
        <taxon>Cnidaria</taxon>
        <taxon>Anthozoa</taxon>
        <taxon>Octocorallia</taxon>
        <taxon>Malacalcyonacea</taxon>
        <taxon>Gorgoniidae</taxon>
        <taxon>Gorgonia</taxon>
    </lineage>
</organism>
<dbReference type="PANTHER" id="PTHR11903:SF39">
    <property type="entry name" value="PROSTAGLANDIN G_H SYNTHASE 2-LIKE"/>
    <property type="match status" value="1"/>
</dbReference>
<keyword evidence="20" id="KW-0443">Lipid metabolism</keyword>
<keyword evidence="15" id="KW-0276">Fatty acid metabolism</keyword>
<evidence type="ECO:0000313" key="31">
    <source>
        <dbReference type="EMBL" id="ALG96653.1"/>
    </source>
</evidence>
<comment type="catalytic activity">
    <reaction evidence="25">
        <text>(9Z,12Z)-octadecadienoate + AH2 + O2 = (13S)-hydroxy-(9Z,11E)-octadecadienoate + A + H2O</text>
        <dbReference type="Rhea" id="RHEA:75451"/>
        <dbReference type="ChEBI" id="CHEBI:13193"/>
        <dbReference type="ChEBI" id="CHEBI:15377"/>
        <dbReference type="ChEBI" id="CHEBI:15379"/>
        <dbReference type="ChEBI" id="CHEBI:17499"/>
        <dbReference type="ChEBI" id="CHEBI:30245"/>
        <dbReference type="ChEBI" id="CHEBI:90850"/>
    </reaction>
    <physiologicalReaction direction="left-to-right" evidence="25">
        <dbReference type="Rhea" id="RHEA:75452"/>
    </physiologicalReaction>
</comment>
<dbReference type="SUPFAM" id="SSF57196">
    <property type="entry name" value="EGF/Laminin"/>
    <property type="match status" value="1"/>
</dbReference>
<evidence type="ECO:0000256" key="16">
    <source>
        <dbReference type="ARBA" id="ARBA00022848"/>
    </source>
</evidence>
<dbReference type="PANTHER" id="PTHR11903">
    <property type="entry name" value="PROSTAGLANDIN G/H SYNTHASE"/>
    <property type="match status" value="1"/>
</dbReference>
<evidence type="ECO:0000256" key="20">
    <source>
        <dbReference type="ARBA" id="ARBA00023098"/>
    </source>
</evidence>
<feature type="signal peptide" evidence="29">
    <location>
        <begin position="1"/>
        <end position="23"/>
    </location>
</feature>
<evidence type="ECO:0000256" key="29">
    <source>
        <dbReference type="SAM" id="SignalP"/>
    </source>
</evidence>
<dbReference type="SMART" id="SM00179">
    <property type="entry name" value="EGF_CA"/>
    <property type="match status" value="1"/>
</dbReference>
<evidence type="ECO:0000256" key="2">
    <source>
        <dbReference type="ARBA" id="ARBA00004524"/>
    </source>
</evidence>
<comment type="caution">
    <text evidence="28">Lacks conserved residue(s) required for the propagation of feature annotation.</text>
</comment>
<evidence type="ECO:0000256" key="10">
    <source>
        <dbReference type="ARBA" id="ARBA00022559"/>
    </source>
</evidence>
<comment type="pathway">
    <text evidence="4">Lipid metabolism; prostaglandin biosynthesis.</text>
</comment>
<comment type="similarity">
    <text evidence="5">Belongs to the prostaglandin G/H synthase family.</text>
</comment>
<evidence type="ECO:0000256" key="14">
    <source>
        <dbReference type="ARBA" id="ARBA00022824"/>
    </source>
</evidence>
<dbReference type="GO" id="GO:0004601">
    <property type="term" value="F:peroxidase activity"/>
    <property type="evidence" value="ECO:0007669"/>
    <property type="project" value="UniProtKB-KW"/>
</dbReference>
<keyword evidence="13 27" id="KW-0479">Metal-binding</keyword>
<keyword evidence="29" id="KW-0732">Signal</keyword>
<reference evidence="31" key="1">
    <citation type="journal article" date="2015" name="J. Mol. Evol.">
        <title>Reconstruction of cyclooxygenase evolution in animals suggests variable, lineage-specific duplications, and homologs with low sequence identity.</title>
        <authorList>
            <person name="Havird J.C."/>
            <person name="Kocot K.M."/>
            <person name="Brannock P.M."/>
            <person name="Cannon J.T."/>
            <person name="Waits D.S."/>
            <person name="Weese D.A."/>
            <person name="Santos S.R."/>
            <person name="Halanych K.M."/>
        </authorList>
    </citation>
    <scope>NUCLEOTIDE SEQUENCE</scope>
</reference>
<dbReference type="EC" id="1.14.99.1" evidence="7"/>
<dbReference type="AlphaFoldDB" id="A0A0U2K616"/>
<dbReference type="GO" id="GO:0043005">
    <property type="term" value="C:neuron projection"/>
    <property type="evidence" value="ECO:0007669"/>
    <property type="project" value="TreeGrafter"/>
</dbReference>
<dbReference type="GO" id="GO:0006979">
    <property type="term" value="P:response to oxidative stress"/>
    <property type="evidence" value="ECO:0007669"/>
    <property type="project" value="InterPro"/>
</dbReference>
<keyword evidence="10" id="KW-0575">Peroxidase</keyword>
<name>A0A0U2K616_GORVE</name>
<feature type="binding site" description="axial binding residue" evidence="27">
    <location>
        <position position="378"/>
    </location>
    <ligand>
        <name>heme b</name>
        <dbReference type="ChEBI" id="CHEBI:60344"/>
    </ligand>
    <ligandPart>
        <name>Fe</name>
        <dbReference type="ChEBI" id="CHEBI:18248"/>
    </ligandPart>
</feature>
<comment type="catalytic activity">
    <reaction evidence="23">
        <text>(9Z,12Z)-octadecadienoate + AH2 + O2 = (9S)-hydroxy-(10E,12Z)-octadecadienoate + A + H2O</text>
        <dbReference type="Rhea" id="RHEA:75459"/>
        <dbReference type="ChEBI" id="CHEBI:13193"/>
        <dbReference type="ChEBI" id="CHEBI:15377"/>
        <dbReference type="ChEBI" id="CHEBI:15379"/>
        <dbReference type="ChEBI" id="CHEBI:17499"/>
        <dbReference type="ChEBI" id="CHEBI:30245"/>
        <dbReference type="ChEBI" id="CHEBI:77852"/>
    </reaction>
    <physiologicalReaction direction="left-to-right" evidence="23">
        <dbReference type="Rhea" id="RHEA:75460"/>
    </physiologicalReaction>
</comment>
<dbReference type="InterPro" id="IPR050783">
    <property type="entry name" value="Oxylipin_biosynth_metab"/>
</dbReference>
<dbReference type="EMBL" id="KM437935">
    <property type="protein sequence ID" value="ALG96653.1"/>
    <property type="molecule type" value="mRNA"/>
</dbReference>
<keyword evidence="14" id="KW-0256">Endoplasmic reticulum</keyword>
<evidence type="ECO:0000256" key="13">
    <source>
        <dbReference type="ARBA" id="ARBA00022723"/>
    </source>
</evidence>
<evidence type="ECO:0000256" key="1">
    <source>
        <dbReference type="ARBA" id="ARBA00001970"/>
    </source>
</evidence>
<evidence type="ECO:0000256" key="15">
    <source>
        <dbReference type="ARBA" id="ARBA00022832"/>
    </source>
</evidence>
<evidence type="ECO:0000256" key="4">
    <source>
        <dbReference type="ARBA" id="ARBA00004702"/>
    </source>
</evidence>
<evidence type="ECO:0000256" key="12">
    <source>
        <dbReference type="ARBA" id="ARBA00022617"/>
    </source>
</evidence>
<dbReference type="PROSITE" id="PS50026">
    <property type="entry name" value="EGF_3"/>
    <property type="match status" value="1"/>
</dbReference>
<dbReference type="PRINTS" id="PR00457">
    <property type="entry name" value="ANPEROXIDASE"/>
</dbReference>
<sequence length="592" mass="69038">MKLLFFHYVLIASFSLIWNEVESVNPCCSFPCENGAVCVDDDDTYTCDCTRTGHYGVNCEKPSWSTWFLSFVKPSEQTKHFLLTHFDWFWWIVNNVKFIRDPLMRAAYFSRTDFIPVPHVYTSYHEYPTMEAHYNRTYFARTLPPVPKNCPTPFGVSGKKILPPPEEVANKFLKRGEFKTDHTNTSWLFMFFAQHFTHQFFKTVYHSPAFSWGNHGVDVSHIYGQGRERENKLRTFKDGKLKSQTIKGEQYPPYLKDIDNFKMQYPENTPEEQKFALGHPFYGMLPGLFMYATIWLREHNRICTLLKNEHPYWDDERLYQTGKLIITGELIKIVIEDYVNHLANYNIKLRYDPDLVFSRNYDYDNRIHLEFNHMYHWHPFSPDQFNISGTTYSIEDFMYHPEIVVKHGMSSFVNAMSSGLCGKMSHHNHGQYTLDVAIEVIKHQRELRMQSFNNYRKHFGLEPYKSFEEMTGDAKMAAELEEVYGDVNAVDLYVGFFLEKSLPTSPFGITMIAFGAPYSLRGLLSNPVSSPTYWKPSTFGGEVGFDIVKTASLNKLFCQNIDGDCPLVTFTVPDDIARETRRMLVGNIKDEL</sequence>
<evidence type="ECO:0000256" key="27">
    <source>
        <dbReference type="PIRSR" id="PIRSR619791-2"/>
    </source>
</evidence>
<dbReference type="PROSITE" id="PS50292">
    <property type="entry name" value="PEROXIDASE_3"/>
    <property type="match status" value="1"/>
</dbReference>
<dbReference type="GO" id="GO:0020037">
    <property type="term" value="F:heme binding"/>
    <property type="evidence" value="ECO:0007669"/>
    <property type="project" value="InterPro"/>
</dbReference>
<dbReference type="InterPro" id="IPR000742">
    <property type="entry name" value="EGF"/>
</dbReference>
<keyword evidence="16" id="KW-0492">Microsome</keyword>
<keyword evidence="8" id="KW-0644">Prostaglandin metabolism</keyword>
<dbReference type="GO" id="GO:0016702">
    <property type="term" value="F:oxidoreductase activity, acting on single donors with incorporation of molecular oxygen, incorporation of two atoms of oxygen"/>
    <property type="evidence" value="ECO:0007669"/>
    <property type="project" value="TreeGrafter"/>
</dbReference>
<keyword evidence="12 27" id="KW-0349">Heme</keyword>
<dbReference type="Pfam" id="PF03098">
    <property type="entry name" value="An_peroxidase"/>
    <property type="match status" value="1"/>
</dbReference>
<evidence type="ECO:0000256" key="25">
    <source>
        <dbReference type="ARBA" id="ARBA00036358"/>
    </source>
</evidence>
<comment type="subcellular location">
    <subcellularLocation>
        <location evidence="3">Endoplasmic reticulum membrane</location>
    </subcellularLocation>
    <subcellularLocation>
        <location evidence="2">Microsome membrane</location>
    </subcellularLocation>
</comment>
<comment type="catalytic activity">
    <reaction evidence="24">
        <text>(9Z,12Z)-octadecadienoate + AH2 + O2 = (9R)-hydroxy-(10E,12Z)-octadecadienoate + A + H2O</text>
        <dbReference type="Rhea" id="RHEA:75447"/>
        <dbReference type="ChEBI" id="CHEBI:13193"/>
        <dbReference type="ChEBI" id="CHEBI:15377"/>
        <dbReference type="ChEBI" id="CHEBI:15379"/>
        <dbReference type="ChEBI" id="CHEBI:17499"/>
        <dbReference type="ChEBI" id="CHEBI:30245"/>
        <dbReference type="ChEBI" id="CHEBI:77895"/>
    </reaction>
    <physiologicalReaction direction="left-to-right" evidence="24">
        <dbReference type="Rhea" id="RHEA:75448"/>
    </physiologicalReaction>
</comment>
<evidence type="ECO:0000256" key="24">
    <source>
        <dbReference type="ARBA" id="ARBA00036313"/>
    </source>
</evidence>
<evidence type="ECO:0000256" key="17">
    <source>
        <dbReference type="ARBA" id="ARBA00022964"/>
    </source>
</evidence>
<feature type="domain" description="EGF-like" evidence="30">
    <location>
        <begin position="23"/>
        <end position="60"/>
    </location>
</feature>
<evidence type="ECO:0000256" key="19">
    <source>
        <dbReference type="ARBA" id="ARBA00023004"/>
    </source>
</evidence>
<comment type="subunit">
    <text evidence="6">Homodimer.</text>
</comment>
<dbReference type="Gene3D" id="2.10.25.10">
    <property type="entry name" value="Laminin"/>
    <property type="match status" value="1"/>
</dbReference>
<dbReference type="PROSITE" id="PS00010">
    <property type="entry name" value="ASX_HYDROXYL"/>
    <property type="match status" value="1"/>
</dbReference>
<dbReference type="InterPro" id="IPR019791">
    <property type="entry name" value="Haem_peroxidase_animal"/>
</dbReference>
<evidence type="ECO:0000256" key="6">
    <source>
        <dbReference type="ARBA" id="ARBA00011738"/>
    </source>
</evidence>
<dbReference type="GO" id="GO:0005509">
    <property type="term" value="F:calcium ion binding"/>
    <property type="evidence" value="ECO:0007669"/>
    <property type="project" value="InterPro"/>
</dbReference>
<evidence type="ECO:0000256" key="3">
    <source>
        <dbReference type="ARBA" id="ARBA00004586"/>
    </source>
</evidence>
<keyword evidence="17" id="KW-0223">Dioxygenase</keyword>
<dbReference type="GO" id="GO:0005789">
    <property type="term" value="C:endoplasmic reticulum membrane"/>
    <property type="evidence" value="ECO:0007669"/>
    <property type="project" value="UniProtKB-SubCell"/>
</dbReference>
<dbReference type="GO" id="GO:0004666">
    <property type="term" value="F:prostaglandin-endoperoxide synthase activity"/>
    <property type="evidence" value="ECO:0007669"/>
    <property type="project" value="UniProtKB-EC"/>
</dbReference>
<keyword evidence="28" id="KW-0245">EGF-like domain</keyword>
<evidence type="ECO:0000256" key="7">
    <source>
        <dbReference type="ARBA" id="ARBA00012440"/>
    </source>
</evidence>
<gene>
    <name evidence="31" type="primary">COX</name>
</gene>
<dbReference type="SUPFAM" id="SSF48113">
    <property type="entry name" value="Heme-dependent peroxidases"/>
    <property type="match status" value="1"/>
</dbReference>
<evidence type="ECO:0000256" key="5">
    <source>
        <dbReference type="ARBA" id="ARBA00008928"/>
    </source>
</evidence>
<keyword evidence="18 31" id="KW-0560">Oxidoreductase</keyword>
<keyword evidence="11" id="KW-0643">Prostaglandin biosynthesis</keyword>
<evidence type="ECO:0000256" key="11">
    <source>
        <dbReference type="ARBA" id="ARBA00022585"/>
    </source>
</evidence>
<evidence type="ECO:0000259" key="30">
    <source>
        <dbReference type="PROSITE" id="PS50026"/>
    </source>
</evidence>
<feature type="chain" id="PRO_5006830952" description="prostaglandin-endoperoxide synthase" evidence="29">
    <location>
        <begin position="24"/>
        <end position="592"/>
    </location>
</feature>
<evidence type="ECO:0000256" key="26">
    <source>
        <dbReference type="ARBA" id="ARBA00036409"/>
    </source>
</evidence>
<dbReference type="InterPro" id="IPR000152">
    <property type="entry name" value="EGF-type_Asp/Asn_hydroxyl_site"/>
</dbReference>
<keyword evidence="9" id="KW-0444">Lipid biosynthesis</keyword>
<evidence type="ECO:0000256" key="18">
    <source>
        <dbReference type="ARBA" id="ARBA00023002"/>
    </source>
</evidence>
<evidence type="ECO:0000256" key="9">
    <source>
        <dbReference type="ARBA" id="ARBA00022516"/>
    </source>
</evidence>
<keyword evidence="19 27" id="KW-0408">Iron</keyword>
<dbReference type="Gene3D" id="1.10.640.10">
    <property type="entry name" value="Haem peroxidase domain superfamily, animal type"/>
    <property type="match status" value="1"/>
</dbReference>
<comment type="catalytic activity">
    <reaction evidence="26">
        <text>(9Z,12Z)-octadecadienoate + AH2 + O2 = (13R)-hydroxy-(9Z,11E)-octadecadienoate + A + H2O</text>
        <dbReference type="Rhea" id="RHEA:75455"/>
        <dbReference type="ChEBI" id="CHEBI:13193"/>
        <dbReference type="ChEBI" id="CHEBI:15377"/>
        <dbReference type="ChEBI" id="CHEBI:15379"/>
        <dbReference type="ChEBI" id="CHEBI:17499"/>
        <dbReference type="ChEBI" id="CHEBI:30245"/>
        <dbReference type="ChEBI" id="CHEBI:136655"/>
    </reaction>
    <physiologicalReaction direction="left-to-right" evidence="26">
        <dbReference type="Rhea" id="RHEA:75456"/>
    </physiologicalReaction>
</comment>
<evidence type="ECO:0000256" key="28">
    <source>
        <dbReference type="PROSITE-ProRule" id="PRU00076"/>
    </source>
</evidence>
<keyword evidence="21" id="KW-1015">Disulfide bond</keyword>
<protein>
    <recommendedName>
        <fullName evidence="7">prostaglandin-endoperoxide synthase</fullName>
        <ecNumber evidence="7">1.14.99.1</ecNumber>
    </recommendedName>
</protein>
<evidence type="ECO:0000256" key="8">
    <source>
        <dbReference type="ARBA" id="ARBA00022501"/>
    </source>
</evidence>
<dbReference type="InterPro" id="IPR010255">
    <property type="entry name" value="Haem_peroxidase_sf"/>
</dbReference>
<accession>A0A0U2K616</accession>
<keyword evidence="22" id="KW-0275">Fatty acid biosynthesis</keyword>